<gene>
    <name evidence="3" type="ORF">SCMU_08270</name>
</gene>
<keyword evidence="2" id="KW-1133">Transmembrane helix</keyword>
<feature type="transmembrane region" description="Helical" evidence="2">
    <location>
        <begin position="55"/>
        <end position="75"/>
    </location>
</feature>
<feature type="compositionally biased region" description="Basic and acidic residues" evidence="1">
    <location>
        <begin position="106"/>
        <end position="117"/>
    </location>
</feature>
<keyword evidence="2" id="KW-0472">Membrane</keyword>
<evidence type="ECO:0000256" key="2">
    <source>
        <dbReference type="SAM" id="Phobius"/>
    </source>
</evidence>
<keyword evidence="4" id="KW-1185">Reference proteome</keyword>
<dbReference type="Proteomes" id="UP001319861">
    <property type="component" value="Chromosome"/>
</dbReference>
<feature type="region of interest" description="Disordered" evidence="1">
    <location>
        <begin position="106"/>
        <end position="143"/>
    </location>
</feature>
<organism evidence="3 4">
    <name type="scientific">Sinomonas cyclohexanicum</name>
    <name type="common">Corynebacterium cyclohexanicum</name>
    <dbReference type="NCBI Taxonomy" id="322009"/>
    <lineage>
        <taxon>Bacteria</taxon>
        <taxon>Bacillati</taxon>
        <taxon>Actinomycetota</taxon>
        <taxon>Actinomycetes</taxon>
        <taxon>Micrococcales</taxon>
        <taxon>Micrococcaceae</taxon>
        <taxon>Sinomonas</taxon>
    </lineage>
</organism>
<dbReference type="RefSeq" id="WP_229231760.1">
    <property type="nucleotide sequence ID" value="NZ_AP024525.1"/>
</dbReference>
<evidence type="ECO:0000256" key="1">
    <source>
        <dbReference type="SAM" id="MobiDB-lite"/>
    </source>
</evidence>
<feature type="compositionally biased region" description="Basic and acidic residues" evidence="1">
    <location>
        <begin position="133"/>
        <end position="143"/>
    </location>
</feature>
<feature type="transmembrane region" description="Helical" evidence="2">
    <location>
        <begin position="81"/>
        <end position="98"/>
    </location>
</feature>
<reference evidence="3 4" key="1">
    <citation type="journal article" date="2021" name="J. Biosci. Bioeng.">
        <title>Identification and characterization of a chc gene cluster responsible for the aromatization pathway of cyclohexanecarboxylate degradation in Sinomonas cyclohexanicum ATCC 51369.</title>
        <authorList>
            <person name="Yamamoto T."/>
            <person name="Hasegawa Y."/>
            <person name="Lau P.C.K."/>
            <person name="Iwaki H."/>
        </authorList>
    </citation>
    <scope>NUCLEOTIDE SEQUENCE [LARGE SCALE GENOMIC DNA]</scope>
    <source>
        <strain evidence="3 4">ATCC 51369</strain>
    </source>
</reference>
<dbReference type="EMBL" id="AP024525">
    <property type="protein sequence ID" value="BCT74985.1"/>
    <property type="molecule type" value="Genomic_DNA"/>
</dbReference>
<evidence type="ECO:0008006" key="5">
    <source>
        <dbReference type="Google" id="ProtNLM"/>
    </source>
</evidence>
<feature type="compositionally biased region" description="Basic residues" evidence="1">
    <location>
        <begin position="1"/>
        <end position="19"/>
    </location>
</feature>
<keyword evidence="2" id="KW-0812">Transmembrane</keyword>
<evidence type="ECO:0000313" key="4">
    <source>
        <dbReference type="Proteomes" id="UP001319861"/>
    </source>
</evidence>
<proteinExistence type="predicted"/>
<name>A0ABN6FDI6_SINCY</name>
<protein>
    <recommendedName>
        <fullName evidence="5">DUF4229 domain-containing protein</fullName>
    </recommendedName>
</protein>
<evidence type="ECO:0000313" key="3">
    <source>
        <dbReference type="EMBL" id="BCT74985.1"/>
    </source>
</evidence>
<feature type="region of interest" description="Disordered" evidence="1">
    <location>
        <begin position="1"/>
        <end position="40"/>
    </location>
</feature>
<sequence length="143" mass="16060">MGRMHYRVRGQRHGLRSRRLPSTTSHAAGHIPKVPPPRSARPVASWEGLRRVRPLPLAALILQWLVIAVLCLAVLDIARVAGVPIVLAVLVWTGLRFMRTPRRVIAREPRGQGKAEARPPAAPLRGNPYDLDTYLRRRAEDRP</sequence>
<accession>A0ABN6FDI6</accession>